<proteinExistence type="inferred from homology"/>
<accession>A0A1E3AI47</accession>
<dbReference type="InterPro" id="IPR003594">
    <property type="entry name" value="HATPase_dom"/>
</dbReference>
<dbReference type="SMART" id="SM00387">
    <property type="entry name" value="HATPase_c"/>
    <property type="match status" value="1"/>
</dbReference>
<dbReference type="InterPro" id="IPR001610">
    <property type="entry name" value="PAC"/>
</dbReference>
<gene>
    <name evidence="15" type="primary">rpfC_1</name>
    <name evidence="15" type="ORF">BEI61_00033</name>
</gene>
<dbReference type="NCBIfam" id="TIGR00229">
    <property type="entry name" value="sensory_box"/>
    <property type="match status" value="2"/>
</dbReference>
<dbReference type="EMBL" id="MCGH01000001">
    <property type="protein sequence ID" value="ODM08404.1"/>
    <property type="molecule type" value="Genomic_DNA"/>
</dbReference>
<dbReference type="PROSITE" id="PS50113">
    <property type="entry name" value="PAC"/>
    <property type="match status" value="2"/>
</dbReference>
<reference evidence="15 16" key="1">
    <citation type="submission" date="2016-07" db="EMBL/GenBank/DDBJ databases">
        <title>Characterization of isolates of Eisenbergiella tayi derived from blood cultures, using whole genome sequencing.</title>
        <authorList>
            <person name="Burdz T."/>
            <person name="Wiebe D."/>
            <person name="Huynh C."/>
            <person name="Bernard K."/>
        </authorList>
    </citation>
    <scope>NUCLEOTIDE SEQUENCE [LARGE SCALE GENOMIC DNA]</scope>
    <source>
        <strain evidence="15 16">NML 110608</strain>
    </source>
</reference>
<feature type="domain" description="PAC" evidence="14">
    <location>
        <begin position="372"/>
        <end position="427"/>
    </location>
</feature>
<keyword evidence="7" id="KW-0418">Kinase</keyword>
<evidence type="ECO:0000256" key="9">
    <source>
        <dbReference type="ARBA" id="ARBA00024867"/>
    </source>
</evidence>
<name>A0A1E3AI47_9FIRM</name>
<evidence type="ECO:0000256" key="4">
    <source>
        <dbReference type="ARBA" id="ARBA00018672"/>
    </source>
</evidence>
<evidence type="ECO:0000256" key="8">
    <source>
        <dbReference type="ARBA" id="ARBA00023012"/>
    </source>
</evidence>
<dbReference type="PATRIC" id="fig|1432052.4.peg.32"/>
<evidence type="ECO:0000256" key="6">
    <source>
        <dbReference type="ARBA" id="ARBA00022679"/>
    </source>
</evidence>
<dbReference type="CDD" id="cd17546">
    <property type="entry name" value="REC_hyHK_CKI1_RcsC-like"/>
    <property type="match status" value="2"/>
</dbReference>
<keyword evidence="8" id="KW-0902">Two-component regulatory system</keyword>
<feature type="domain" description="Histidine kinase" evidence="12">
    <location>
        <begin position="588"/>
        <end position="811"/>
    </location>
</feature>
<dbReference type="Pfam" id="PF00512">
    <property type="entry name" value="HisKA"/>
    <property type="match status" value="1"/>
</dbReference>
<dbReference type="SMART" id="SM00091">
    <property type="entry name" value="PAS"/>
    <property type="match status" value="2"/>
</dbReference>
<dbReference type="InterPro" id="IPR000700">
    <property type="entry name" value="PAS-assoc_C"/>
</dbReference>
<dbReference type="SUPFAM" id="SSF55785">
    <property type="entry name" value="PYP-like sensor domain (PAS domain)"/>
    <property type="match status" value="2"/>
</dbReference>
<dbReference type="Pfam" id="PF02518">
    <property type="entry name" value="HATPase_c"/>
    <property type="match status" value="1"/>
</dbReference>
<dbReference type="PROSITE" id="PS50110">
    <property type="entry name" value="RESPONSE_REGULATORY"/>
    <property type="match status" value="2"/>
</dbReference>
<dbReference type="SUPFAM" id="SSF47384">
    <property type="entry name" value="Homodimeric domain of signal transducing histidine kinase"/>
    <property type="match status" value="1"/>
</dbReference>
<dbReference type="InterPro" id="IPR035965">
    <property type="entry name" value="PAS-like_dom_sf"/>
</dbReference>
<keyword evidence="5 11" id="KW-0597">Phosphoprotein</keyword>
<evidence type="ECO:0000259" key="12">
    <source>
        <dbReference type="PROSITE" id="PS50109"/>
    </source>
</evidence>
<sequence length="1095" mass="124978">MGMDKELQEVESFADRILRSYFCESDVEFLISTFAEDIVWMGAGEKQKAEGKAAVAACFREGKDDLAPCDMTEERYVTRRLGENIFFCEGDSWIQPKKETGLYFRTHQRITFIFERTEKVLKTKHIHNSVDYSDIMEDELFPAQAGKEAFEKLSRVLEQRDRQIELMLSRLPGGMLICGADNNFTSKWISDSLCSLLGYDGPEEFEQLTGGSGHGYILAEDYESVWENIKQKLDRGESYSLEYRVMCKDGSILWVSDIGEKVADLDGQDAIYCFISDITERKQKQMEMDAVNQEVRRQAEFLTQLYDTIPCGILQFTTDPSHKIVNLNRMVWEFYGFSSEEDYCRHISSPLQLVLEEDQQKVKDLVEQLEPYSGTVNYIREGRRIDGTQVWINVVMERLVNADGIDVIQAIFADITETKRLQMLQERQRLIENQSLRAATCTAYPMIMIINLTRNTYNCFIEEQECFLQSREGMFDEMAAGFLPDVYPSYREDFASFYSRENIQERFRKGERELYMEVQAKGVDREYHWISVQLIYVDNPVGEDLLAIELVKLLDAQRAEKARQEQLLRDALTAARAANEAKSDFLSRMSHDIRTPMNAIIGMSTIGQLKKEDPARIQDCFSKIDASSRYLLSLINDILDMSKIETGKMSIAREKFDFVEFIDEIISIIYPQAVNQGLHFELHYEEPIEHYYIGDELRLKQIIMNLLSNAVKFTPAGGRVEVQIREEKRTNGFAYLRLMVSDTGIGMSENFMNRLFQPFEQESSEMARNNVGSGLGLSIVYNLVQLMGGSVEVQSRKEEGSVFTVLLPVGVINDNEEEEQRRKSKELLKGLKVLIVDDDEIVGEQVSDILGEIGGYSLWVDSGRKAVREVRAGMDSGQPYDIAMVDWIMPDMDGVETTRQIRKITGPDTTIIIISAYDWSCIEEEACRAGANYFISKPLFKTTVYNTFSHLGGFTEICSEKIKQDAAVDFDGRHVLLVEDNELNLEIAKSLLEMYGLTVDSAENGQEAVEQYLKKPEGHYFAVLMDIRMPVMNGLDASRAIRASGKKDALTVPILAMTANAFDEDRVLAKAAGMTGYLVKPLDMKLLVEELRKLQ</sequence>
<dbReference type="Pfam" id="PF00072">
    <property type="entry name" value="Response_reg"/>
    <property type="match status" value="2"/>
</dbReference>
<comment type="catalytic activity">
    <reaction evidence="1">
        <text>ATP + protein L-histidine = ADP + protein N-phospho-L-histidine.</text>
        <dbReference type="EC" id="2.7.13.3"/>
    </reaction>
</comment>
<evidence type="ECO:0000256" key="11">
    <source>
        <dbReference type="PROSITE-ProRule" id="PRU00169"/>
    </source>
</evidence>
<dbReference type="SUPFAM" id="SSF52172">
    <property type="entry name" value="CheY-like"/>
    <property type="match status" value="2"/>
</dbReference>
<dbReference type="InterPro" id="IPR005467">
    <property type="entry name" value="His_kinase_dom"/>
</dbReference>
<dbReference type="PROSITE" id="PS50109">
    <property type="entry name" value="HIS_KIN"/>
    <property type="match status" value="1"/>
</dbReference>
<evidence type="ECO:0000256" key="5">
    <source>
        <dbReference type="ARBA" id="ARBA00022553"/>
    </source>
</evidence>
<dbReference type="SUPFAM" id="SSF54427">
    <property type="entry name" value="NTF2-like"/>
    <property type="match status" value="1"/>
</dbReference>
<evidence type="ECO:0000313" key="16">
    <source>
        <dbReference type="Proteomes" id="UP000094067"/>
    </source>
</evidence>
<dbReference type="CDD" id="cd00082">
    <property type="entry name" value="HisKA"/>
    <property type="match status" value="1"/>
</dbReference>
<dbReference type="InterPro" id="IPR003661">
    <property type="entry name" value="HisK_dim/P_dom"/>
</dbReference>
<dbReference type="CDD" id="cd16922">
    <property type="entry name" value="HATPase_EvgS-ArcB-TorS-like"/>
    <property type="match status" value="1"/>
</dbReference>
<evidence type="ECO:0000256" key="3">
    <source>
        <dbReference type="ARBA" id="ARBA00012438"/>
    </source>
</evidence>
<dbReference type="GO" id="GO:0000155">
    <property type="term" value="F:phosphorelay sensor kinase activity"/>
    <property type="evidence" value="ECO:0007669"/>
    <property type="project" value="InterPro"/>
</dbReference>
<dbReference type="InterPro" id="IPR001789">
    <property type="entry name" value="Sig_transdc_resp-reg_receiver"/>
</dbReference>
<dbReference type="Pfam" id="PF08447">
    <property type="entry name" value="PAS_3"/>
    <property type="match status" value="1"/>
</dbReference>
<dbReference type="RefSeq" id="WP_069150841.1">
    <property type="nucleotide sequence ID" value="NZ_DAWDRA010000052.1"/>
</dbReference>
<dbReference type="Pfam" id="PF13426">
    <property type="entry name" value="PAS_9"/>
    <property type="match status" value="1"/>
</dbReference>
<dbReference type="PANTHER" id="PTHR43047:SF72">
    <property type="entry name" value="OSMOSENSING HISTIDINE PROTEIN KINASE SLN1"/>
    <property type="match status" value="1"/>
</dbReference>
<comment type="similarity">
    <text evidence="2">In the N-terminal section; belongs to the phytochrome family.</text>
</comment>
<dbReference type="InterPro" id="IPR036890">
    <property type="entry name" value="HATPase_C_sf"/>
</dbReference>
<organism evidence="15 16">
    <name type="scientific">Eisenbergiella tayi</name>
    <dbReference type="NCBI Taxonomy" id="1432052"/>
    <lineage>
        <taxon>Bacteria</taxon>
        <taxon>Bacillati</taxon>
        <taxon>Bacillota</taxon>
        <taxon>Clostridia</taxon>
        <taxon>Lachnospirales</taxon>
        <taxon>Lachnospiraceae</taxon>
        <taxon>Eisenbergiella</taxon>
    </lineage>
</organism>
<dbReference type="SMART" id="SM00086">
    <property type="entry name" value="PAC"/>
    <property type="match status" value="2"/>
</dbReference>
<dbReference type="InterPro" id="IPR011006">
    <property type="entry name" value="CheY-like_superfamily"/>
</dbReference>
<dbReference type="SMART" id="SM00448">
    <property type="entry name" value="REC"/>
    <property type="match status" value="2"/>
</dbReference>
<evidence type="ECO:0000256" key="7">
    <source>
        <dbReference type="ARBA" id="ARBA00022777"/>
    </source>
</evidence>
<dbReference type="Gene3D" id="1.10.287.130">
    <property type="match status" value="1"/>
</dbReference>
<feature type="domain" description="PAC" evidence="14">
    <location>
        <begin position="239"/>
        <end position="290"/>
    </location>
</feature>
<evidence type="ECO:0000259" key="14">
    <source>
        <dbReference type="PROSITE" id="PS50113"/>
    </source>
</evidence>
<dbReference type="AlphaFoldDB" id="A0A1E3AI47"/>
<evidence type="ECO:0000259" key="13">
    <source>
        <dbReference type="PROSITE" id="PS50110"/>
    </source>
</evidence>
<dbReference type="Gene3D" id="3.10.450.50">
    <property type="match status" value="1"/>
</dbReference>
<feature type="domain" description="Response regulatory" evidence="13">
    <location>
        <begin position="974"/>
        <end position="1095"/>
    </location>
</feature>
<dbReference type="InterPro" id="IPR032710">
    <property type="entry name" value="NTF2-like_dom_sf"/>
</dbReference>
<evidence type="ECO:0000313" key="15">
    <source>
        <dbReference type="EMBL" id="ODM08404.1"/>
    </source>
</evidence>
<protein>
    <recommendedName>
        <fullName evidence="10">Circadian input-output histidine kinase CikA</fullName>
        <ecNumber evidence="3">2.7.13.3</ecNumber>
    </recommendedName>
    <alternativeName>
        <fullName evidence="4">Stage 0 sporulation protein A homolog</fullName>
    </alternativeName>
</protein>
<dbReference type="Gene3D" id="3.40.50.2300">
    <property type="match status" value="2"/>
</dbReference>
<dbReference type="GO" id="GO:0005886">
    <property type="term" value="C:plasma membrane"/>
    <property type="evidence" value="ECO:0007669"/>
    <property type="project" value="TreeGrafter"/>
</dbReference>
<dbReference type="InterPro" id="IPR000014">
    <property type="entry name" value="PAS"/>
</dbReference>
<feature type="domain" description="Response regulatory" evidence="13">
    <location>
        <begin position="832"/>
        <end position="952"/>
    </location>
</feature>
<keyword evidence="6 15" id="KW-0808">Transferase</keyword>
<dbReference type="CDD" id="cd00130">
    <property type="entry name" value="PAS"/>
    <property type="match status" value="2"/>
</dbReference>
<dbReference type="Gene3D" id="3.30.450.20">
    <property type="entry name" value="PAS domain"/>
    <property type="match status" value="2"/>
</dbReference>
<dbReference type="EC" id="2.7.13.3" evidence="3"/>
<dbReference type="Proteomes" id="UP000094067">
    <property type="component" value="Unassembled WGS sequence"/>
</dbReference>
<feature type="modified residue" description="4-aspartylphosphate" evidence="11">
    <location>
        <position position="886"/>
    </location>
</feature>
<dbReference type="SUPFAM" id="SSF55874">
    <property type="entry name" value="ATPase domain of HSP90 chaperone/DNA topoisomerase II/histidine kinase"/>
    <property type="match status" value="1"/>
</dbReference>
<dbReference type="PANTHER" id="PTHR43047">
    <property type="entry name" value="TWO-COMPONENT HISTIDINE PROTEIN KINASE"/>
    <property type="match status" value="1"/>
</dbReference>
<feature type="modified residue" description="4-aspartylphosphate" evidence="11">
    <location>
        <position position="1026"/>
    </location>
</feature>
<dbReference type="InterPro" id="IPR036097">
    <property type="entry name" value="HisK_dim/P_sf"/>
</dbReference>
<dbReference type="FunFam" id="3.30.565.10:FF:000010">
    <property type="entry name" value="Sensor histidine kinase RcsC"/>
    <property type="match status" value="1"/>
</dbReference>
<evidence type="ECO:0000256" key="1">
    <source>
        <dbReference type="ARBA" id="ARBA00000085"/>
    </source>
</evidence>
<evidence type="ECO:0000256" key="2">
    <source>
        <dbReference type="ARBA" id="ARBA00006402"/>
    </source>
</evidence>
<dbReference type="GO" id="GO:0009927">
    <property type="term" value="F:histidine phosphotransfer kinase activity"/>
    <property type="evidence" value="ECO:0007669"/>
    <property type="project" value="TreeGrafter"/>
</dbReference>
<dbReference type="SMART" id="SM00388">
    <property type="entry name" value="HisKA"/>
    <property type="match status" value="1"/>
</dbReference>
<dbReference type="PRINTS" id="PR00344">
    <property type="entry name" value="BCTRLSENSOR"/>
</dbReference>
<evidence type="ECO:0000256" key="10">
    <source>
        <dbReference type="ARBA" id="ARBA00074306"/>
    </source>
</evidence>
<dbReference type="InterPro" id="IPR004358">
    <property type="entry name" value="Sig_transdc_His_kin-like_C"/>
</dbReference>
<dbReference type="Gene3D" id="3.30.565.10">
    <property type="entry name" value="Histidine kinase-like ATPase, C-terminal domain"/>
    <property type="match status" value="1"/>
</dbReference>
<dbReference type="InterPro" id="IPR013655">
    <property type="entry name" value="PAS_fold_3"/>
</dbReference>
<comment type="function">
    <text evidence="9">May play the central regulatory role in sporulation. It may be an element of the effector pathway responsible for the activation of sporulation genes in response to nutritional stress. Spo0A may act in concert with spo0H (a sigma factor) to control the expression of some genes that are critical to the sporulation process.</text>
</comment>
<comment type="caution">
    <text evidence="15">The sequence shown here is derived from an EMBL/GenBank/DDBJ whole genome shotgun (WGS) entry which is preliminary data.</text>
</comment>